<evidence type="ECO:0000313" key="2">
    <source>
        <dbReference type="Proteomes" id="UP000036270"/>
    </source>
</evidence>
<comment type="caution">
    <text evidence="1">The sequence shown here is derived from an EMBL/GenBank/DDBJ whole genome shotgun (WGS) entry which is preliminary data.</text>
</comment>
<evidence type="ECO:0008006" key="3">
    <source>
        <dbReference type="Google" id="ProtNLM"/>
    </source>
</evidence>
<dbReference type="PANTHER" id="PTHR38460:SF1">
    <property type="entry name" value="TAUTOMERASE YOLI-RELATED"/>
    <property type="match status" value="1"/>
</dbReference>
<evidence type="ECO:0000313" key="1">
    <source>
        <dbReference type="EMBL" id="KMK50898.1"/>
    </source>
</evidence>
<dbReference type="PATRIC" id="fig|67855.3.peg.1942"/>
<reference evidence="1 2" key="1">
    <citation type="submission" date="2014-12" db="EMBL/GenBank/DDBJ databases">
        <title>Reclassification of Actinobacillus muris as Muribacter muris.</title>
        <authorList>
            <person name="Christensen H."/>
            <person name="Nicklas W."/>
            <person name="Bisgaard M."/>
        </authorList>
    </citation>
    <scope>NUCLEOTIDE SEQUENCE [LARGE SCALE GENOMIC DNA]</scope>
    <source>
        <strain evidence="1 2">Ackerman80-443D</strain>
    </source>
</reference>
<dbReference type="Gene3D" id="3.30.429.10">
    <property type="entry name" value="Macrophage Migration Inhibitory Factor"/>
    <property type="match status" value="1"/>
</dbReference>
<dbReference type="Pfam" id="PF14552">
    <property type="entry name" value="Tautomerase_2"/>
    <property type="match status" value="1"/>
</dbReference>
<dbReference type="Proteomes" id="UP000036270">
    <property type="component" value="Unassembled WGS sequence"/>
</dbReference>
<accession>A0A0J5P337</accession>
<dbReference type="AlphaFoldDB" id="A0A0J5P337"/>
<dbReference type="STRING" id="67855.RO21_09230"/>
<dbReference type="PANTHER" id="PTHR38460">
    <property type="entry name" value="TAUTOMERASE YOLI-RELATED"/>
    <property type="match status" value="1"/>
</dbReference>
<organism evidence="1 2">
    <name type="scientific">Muribacter muris</name>
    <dbReference type="NCBI Taxonomy" id="67855"/>
    <lineage>
        <taxon>Bacteria</taxon>
        <taxon>Pseudomonadati</taxon>
        <taxon>Pseudomonadota</taxon>
        <taxon>Gammaproteobacteria</taxon>
        <taxon>Pasteurellales</taxon>
        <taxon>Pasteurellaceae</taxon>
        <taxon>Muribacter</taxon>
    </lineage>
</organism>
<gene>
    <name evidence="1" type="ORF">RO21_09230</name>
</gene>
<protein>
    <recommendedName>
        <fullName evidence="3">Tautomerase family protein</fullName>
    </recommendedName>
</protein>
<dbReference type="InterPro" id="IPR037479">
    <property type="entry name" value="Tauto_MSAD"/>
</dbReference>
<dbReference type="EMBL" id="JWIZ01000061">
    <property type="protein sequence ID" value="KMK50898.1"/>
    <property type="molecule type" value="Genomic_DNA"/>
</dbReference>
<name>A0A0J5P337_9PAST</name>
<dbReference type="RefSeq" id="WP_047977499.1">
    <property type="nucleotide sequence ID" value="NZ_JWIZ01000061.1"/>
</dbReference>
<dbReference type="SUPFAM" id="SSF55331">
    <property type="entry name" value="Tautomerase/MIF"/>
    <property type="match status" value="1"/>
</dbReference>
<proteinExistence type="predicted"/>
<sequence>MISVYGLKSTLAPRRHAVAEVIFECLEMTLGVPKGRHALRFDLLEAENFFPPINRSEHFIVIEINLMQGRSEQLKKRLIKGLFSMFHQRLGILPLDVEITIKEQPEHCWGFRGMTGNEATDLEYQVHRSI</sequence>
<keyword evidence="2" id="KW-1185">Reference proteome</keyword>
<dbReference type="InterPro" id="IPR014347">
    <property type="entry name" value="Tautomerase/MIF_sf"/>
</dbReference>